<organism evidence="5 6">
    <name type="scientific">Amycolatopsis albidoflavus</name>
    <dbReference type="NCBI Taxonomy" id="102226"/>
    <lineage>
        <taxon>Bacteria</taxon>
        <taxon>Bacillati</taxon>
        <taxon>Actinomycetota</taxon>
        <taxon>Actinomycetes</taxon>
        <taxon>Pseudonocardiales</taxon>
        <taxon>Pseudonocardiaceae</taxon>
        <taxon>Amycolatopsis</taxon>
    </lineage>
</organism>
<dbReference type="RefSeq" id="WP_344265739.1">
    <property type="nucleotide sequence ID" value="NZ_BAAAHV010000003.1"/>
</dbReference>
<evidence type="ECO:0000259" key="4">
    <source>
        <dbReference type="Pfam" id="PF01575"/>
    </source>
</evidence>
<evidence type="ECO:0000256" key="1">
    <source>
        <dbReference type="ARBA" id="ARBA00005005"/>
    </source>
</evidence>
<dbReference type="EMBL" id="JBHUKQ010000012">
    <property type="protein sequence ID" value="MFD2482710.1"/>
    <property type="molecule type" value="Genomic_DNA"/>
</dbReference>
<dbReference type="Pfam" id="PF00106">
    <property type="entry name" value="adh_short"/>
    <property type="match status" value="1"/>
</dbReference>
<dbReference type="InterPro" id="IPR036291">
    <property type="entry name" value="NAD(P)-bd_dom_sf"/>
</dbReference>
<reference evidence="6" key="1">
    <citation type="journal article" date="2019" name="Int. J. Syst. Evol. Microbiol.">
        <title>The Global Catalogue of Microorganisms (GCM) 10K type strain sequencing project: providing services to taxonomists for standard genome sequencing and annotation.</title>
        <authorList>
            <consortium name="The Broad Institute Genomics Platform"/>
            <consortium name="The Broad Institute Genome Sequencing Center for Infectious Disease"/>
            <person name="Wu L."/>
            <person name="Ma J."/>
        </authorList>
    </citation>
    <scope>NUCLEOTIDE SEQUENCE [LARGE SCALE GENOMIC DNA]</scope>
    <source>
        <strain evidence="6">CGMCC 4.7638</strain>
    </source>
</reference>
<dbReference type="Gene3D" id="3.10.129.10">
    <property type="entry name" value="Hotdog Thioesterase"/>
    <property type="match status" value="1"/>
</dbReference>
<comment type="similarity">
    <text evidence="2">Belongs to the enoyl-CoA hydratase/isomerase family.</text>
</comment>
<accession>A0ABW5I2I6</accession>
<name>A0ABW5I2I6_9PSEU</name>
<dbReference type="Proteomes" id="UP001597542">
    <property type="component" value="Unassembled WGS sequence"/>
</dbReference>
<dbReference type="PRINTS" id="PR00081">
    <property type="entry name" value="GDHRDH"/>
</dbReference>
<dbReference type="PANTHER" id="PTHR42760">
    <property type="entry name" value="SHORT-CHAIN DEHYDROGENASES/REDUCTASES FAMILY MEMBER"/>
    <property type="match status" value="1"/>
</dbReference>
<comment type="pathway">
    <text evidence="1">Lipid metabolism; fatty acid beta-oxidation.</text>
</comment>
<dbReference type="InterPro" id="IPR029069">
    <property type="entry name" value="HotDog_dom_sf"/>
</dbReference>
<proteinExistence type="inferred from homology"/>
<protein>
    <submittedName>
        <fullName evidence="5">SDR family NAD(P)-dependent oxidoreductase</fullName>
    </submittedName>
</protein>
<comment type="caution">
    <text evidence="5">The sequence shown here is derived from an EMBL/GenBank/DDBJ whole genome shotgun (WGS) entry which is preliminary data.</text>
</comment>
<comment type="similarity">
    <text evidence="3">Belongs to the short-chain dehydrogenases/reductases (SDR) family.</text>
</comment>
<evidence type="ECO:0000256" key="2">
    <source>
        <dbReference type="ARBA" id="ARBA00005254"/>
    </source>
</evidence>
<feature type="domain" description="MaoC-like" evidence="4">
    <location>
        <begin position="3"/>
        <end position="47"/>
    </location>
</feature>
<dbReference type="CDD" id="cd05233">
    <property type="entry name" value="SDR_c"/>
    <property type="match status" value="1"/>
</dbReference>
<evidence type="ECO:0000313" key="5">
    <source>
        <dbReference type="EMBL" id="MFD2482710.1"/>
    </source>
</evidence>
<dbReference type="InterPro" id="IPR002347">
    <property type="entry name" value="SDR_fam"/>
</dbReference>
<evidence type="ECO:0000256" key="3">
    <source>
        <dbReference type="ARBA" id="ARBA00006484"/>
    </source>
</evidence>
<keyword evidence="6" id="KW-1185">Reference proteome</keyword>
<sequence length="483" mass="50575">MLLTPADLALFADASGDRNPLHVDPEYARRTPFGQPVAHGVLTAVAALDEVPGPPGEVTAVDLEFRRPTHAGFPYSTNISHELDGRTRIAVTEGQETCLTVWLTHGPAATAVAVPRRPRSQPRSLAPEEFVPGLETTGQYGPGDALDALMKRWPGTARLLGRHALTCLVWCSFVAGMELPGRDCLLNGVSLKLHPVSGILAPEYRATVRDFDPRFGLLTVEAALADGAAIVAEATLETMVRRPVPAPSAERLSALLPASDRLYGHTAAIVGGSRGLGAALVLALASQGARVLVGHRSGGLSELADHGAELGGEVVSCPGDAADPAWSEQISQLAGGKLDLLICSAAPPIRPLRLDPAGLPRVQAFVADAFALVSAPLAGLLPAVAKNSGRFLLISSAAVTDPPEDWPHYVAVKHAVEGLTQWAAARHSECEFFISRPGMLLTEQMNTPGTREIAQAVEPVAAALADRLANSAPAAGRPEIIAH</sequence>
<dbReference type="SUPFAM" id="SSF51735">
    <property type="entry name" value="NAD(P)-binding Rossmann-fold domains"/>
    <property type="match status" value="1"/>
</dbReference>
<dbReference type="Pfam" id="PF01575">
    <property type="entry name" value="MaoC_dehydratas"/>
    <property type="match status" value="1"/>
</dbReference>
<dbReference type="InterPro" id="IPR002539">
    <property type="entry name" value="MaoC-like_dom"/>
</dbReference>
<dbReference type="Gene3D" id="3.40.50.720">
    <property type="entry name" value="NAD(P)-binding Rossmann-like Domain"/>
    <property type="match status" value="1"/>
</dbReference>
<dbReference type="SUPFAM" id="SSF54637">
    <property type="entry name" value="Thioesterase/thiol ester dehydrase-isomerase"/>
    <property type="match status" value="1"/>
</dbReference>
<gene>
    <name evidence="5" type="ORF">ACFSUT_20650</name>
</gene>
<evidence type="ECO:0000313" key="6">
    <source>
        <dbReference type="Proteomes" id="UP001597542"/>
    </source>
</evidence>